<feature type="domain" description="FecR protein" evidence="2">
    <location>
        <begin position="129"/>
        <end position="222"/>
    </location>
</feature>
<evidence type="ECO:0000313" key="4">
    <source>
        <dbReference type="EMBL" id="MEX6688235.1"/>
    </source>
</evidence>
<dbReference type="EMBL" id="JAULBC010000003">
    <property type="protein sequence ID" value="MEX6688235.1"/>
    <property type="molecule type" value="Genomic_DNA"/>
</dbReference>
<proteinExistence type="predicted"/>
<feature type="transmembrane region" description="Helical" evidence="1">
    <location>
        <begin position="88"/>
        <end position="108"/>
    </location>
</feature>
<keyword evidence="1" id="KW-1133">Transmembrane helix</keyword>
<reference evidence="4 5" key="1">
    <citation type="submission" date="2023-07" db="EMBL/GenBank/DDBJ databases">
        <authorList>
            <person name="Lian W.-H."/>
        </authorList>
    </citation>
    <scope>NUCLEOTIDE SEQUENCE [LARGE SCALE GENOMIC DNA]</scope>
    <source>
        <strain evidence="4 5">SYSU DXS3180</strain>
    </source>
</reference>
<evidence type="ECO:0000313" key="5">
    <source>
        <dbReference type="Proteomes" id="UP001560573"/>
    </source>
</evidence>
<dbReference type="Pfam" id="PF04773">
    <property type="entry name" value="FecR"/>
    <property type="match status" value="1"/>
</dbReference>
<dbReference type="PANTHER" id="PTHR30273:SF2">
    <property type="entry name" value="PROTEIN FECR"/>
    <property type="match status" value="1"/>
</dbReference>
<name>A0ABV3ZF75_9BACT</name>
<dbReference type="PANTHER" id="PTHR30273">
    <property type="entry name" value="PERIPLASMIC SIGNAL SENSOR AND SIGMA FACTOR ACTIVATOR FECR-RELATED"/>
    <property type="match status" value="1"/>
</dbReference>
<accession>A0ABV3ZF75</accession>
<dbReference type="Proteomes" id="UP001560573">
    <property type="component" value="Unassembled WGS sequence"/>
</dbReference>
<gene>
    <name evidence="4" type="ORF">QTN47_12050</name>
</gene>
<dbReference type="Gene3D" id="2.60.120.1440">
    <property type="match status" value="1"/>
</dbReference>
<keyword evidence="1" id="KW-0812">Transmembrane</keyword>
<evidence type="ECO:0000259" key="2">
    <source>
        <dbReference type="Pfam" id="PF04773"/>
    </source>
</evidence>
<comment type="caution">
    <text evidence="4">The sequence shown here is derived from an EMBL/GenBank/DDBJ whole genome shotgun (WGS) entry which is preliminary data.</text>
</comment>
<evidence type="ECO:0000259" key="3">
    <source>
        <dbReference type="Pfam" id="PF16344"/>
    </source>
</evidence>
<dbReference type="Gene3D" id="3.55.50.30">
    <property type="match status" value="1"/>
</dbReference>
<feature type="domain" description="Protein FecR C-terminal" evidence="3">
    <location>
        <begin position="266"/>
        <end position="332"/>
    </location>
</feature>
<dbReference type="InterPro" id="IPR006860">
    <property type="entry name" value="FecR"/>
</dbReference>
<protein>
    <submittedName>
        <fullName evidence="4">FecR domain-containing protein</fullName>
    </submittedName>
</protein>
<keyword evidence="1" id="KW-0472">Membrane</keyword>
<dbReference type="InterPro" id="IPR032508">
    <property type="entry name" value="FecR_C"/>
</dbReference>
<keyword evidence="5" id="KW-1185">Reference proteome</keyword>
<dbReference type="InterPro" id="IPR012373">
    <property type="entry name" value="Ferrdict_sens_TM"/>
</dbReference>
<evidence type="ECO:0000256" key="1">
    <source>
        <dbReference type="SAM" id="Phobius"/>
    </source>
</evidence>
<dbReference type="Pfam" id="PF16344">
    <property type="entry name" value="FecR_C"/>
    <property type="match status" value="1"/>
</dbReference>
<dbReference type="PIRSF" id="PIRSF018266">
    <property type="entry name" value="FecR"/>
    <property type="match status" value="1"/>
</dbReference>
<sequence>MEERIKYLFRKYLNNTCSKEEFDELFAHMQIEDNDSFIREVLREETYHNKTNQASAAYVDEFGNLSGLINNKTNAAHLFTNKKRRKRMLVQACTAVLIIAASLFGMTYQHKDTSVSNHVPAAVSHIKKTTERSEYKYLLLPDSTQVWLNAASSLDFPENFNPAKREVTLQGEAYFDVKHADKIPFIIYTGKVSTVVMGTAFNIKAYPDLERITVSVQRGKVQVRYSNKQIAMLTRGEEVSIGNTTRIIKEKKFKEDEPIAWHEGNLVYDDYTIGDILADLERVYNVTIRVESPQLKTLRVSTSFKRTQGVDKALQILCRLTDTELKQENGTYAIK</sequence>
<dbReference type="RefSeq" id="WP_369329643.1">
    <property type="nucleotide sequence ID" value="NZ_JAULBC010000003.1"/>
</dbReference>
<organism evidence="4 5">
    <name type="scientific">Danxiaibacter flavus</name>
    <dbReference type="NCBI Taxonomy" id="3049108"/>
    <lineage>
        <taxon>Bacteria</taxon>
        <taxon>Pseudomonadati</taxon>
        <taxon>Bacteroidota</taxon>
        <taxon>Chitinophagia</taxon>
        <taxon>Chitinophagales</taxon>
        <taxon>Chitinophagaceae</taxon>
        <taxon>Danxiaibacter</taxon>
    </lineage>
</organism>